<proteinExistence type="predicted"/>
<evidence type="ECO:0000313" key="2">
    <source>
        <dbReference type="EMBL" id="JAS08184.1"/>
    </source>
</evidence>
<evidence type="ECO:0000256" key="1">
    <source>
        <dbReference type="SAM" id="SignalP"/>
    </source>
</evidence>
<gene>
    <name evidence="4" type="ORF">g.5700</name>
    <name evidence="3" type="ORF">g.5701</name>
    <name evidence="2" type="ORF">g.5702</name>
</gene>
<protein>
    <submittedName>
        <fullName evidence="3">Uncharacterized protein</fullName>
    </submittedName>
</protein>
<feature type="chain" id="PRO_5008580339" evidence="1">
    <location>
        <begin position="18"/>
        <end position="204"/>
    </location>
</feature>
<dbReference type="InterPro" id="IPR036610">
    <property type="entry name" value="PEBP-like_sf"/>
</dbReference>
<dbReference type="AlphaFoldDB" id="A0A1B6CEY1"/>
<dbReference type="SUPFAM" id="SSF49777">
    <property type="entry name" value="PEBP-like"/>
    <property type="match status" value="1"/>
</dbReference>
<organism evidence="3">
    <name type="scientific">Clastoptera arizonana</name>
    <name type="common">Arizona spittle bug</name>
    <dbReference type="NCBI Taxonomy" id="38151"/>
    <lineage>
        <taxon>Eukaryota</taxon>
        <taxon>Metazoa</taxon>
        <taxon>Ecdysozoa</taxon>
        <taxon>Arthropoda</taxon>
        <taxon>Hexapoda</taxon>
        <taxon>Insecta</taxon>
        <taxon>Pterygota</taxon>
        <taxon>Neoptera</taxon>
        <taxon>Paraneoptera</taxon>
        <taxon>Hemiptera</taxon>
        <taxon>Auchenorrhyncha</taxon>
        <taxon>Cercopoidea</taxon>
        <taxon>Clastopteridae</taxon>
        <taxon>Clastoptera</taxon>
    </lineage>
</organism>
<feature type="signal peptide" evidence="1">
    <location>
        <begin position="1"/>
        <end position="17"/>
    </location>
</feature>
<keyword evidence="1" id="KW-0732">Signal</keyword>
<sequence length="204" mass="24311">MSAPITSFLTIASVVFTLEGCGRNLVQSYTREYTCIGQNFQLTTYPRRFIVNHENCDTKYPFDMIMDWQTKPSLVYTAAKAEEYYTIVMLKPVKYYETLEFDIHWMEMNVRGYDLAENKWQEASTVSEYLGPTLMFNKFGTEVFQFLIYQQERPQFTTESYCTPRNRIRFNLLEYFKRQPIQFEGPIVGLQIRIDYNREVDKIN</sequence>
<reference evidence="3" key="1">
    <citation type="submission" date="2015-12" db="EMBL/GenBank/DDBJ databases">
        <title>De novo transcriptome assembly of four potential Pierce s Disease insect vectors from Arizona vineyards.</title>
        <authorList>
            <person name="Tassone E.E."/>
        </authorList>
    </citation>
    <scope>NUCLEOTIDE SEQUENCE</scope>
</reference>
<evidence type="ECO:0000313" key="4">
    <source>
        <dbReference type="EMBL" id="JAS19832.1"/>
    </source>
</evidence>
<dbReference type="Gene3D" id="3.90.280.10">
    <property type="entry name" value="PEBP-like"/>
    <property type="match status" value="1"/>
</dbReference>
<dbReference type="EMBL" id="GEDC01017466">
    <property type="protein sequence ID" value="JAS19832.1"/>
    <property type="molecule type" value="Transcribed_RNA"/>
</dbReference>
<dbReference type="EMBL" id="GEDC01029114">
    <property type="protein sequence ID" value="JAS08184.1"/>
    <property type="molecule type" value="Transcribed_RNA"/>
</dbReference>
<accession>A0A1B6CEY1</accession>
<evidence type="ECO:0000313" key="3">
    <source>
        <dbReference type="EMBL" id="JAS11994.1"/>
    </source>
</evidence>
<name>A0A1B6CEY1_9HEMI</name>
<dbReference type="EMBL" id="GEDC01025304">
    <property type="protein sequence ID" value="JAS11994.1"/>
    <property type="molecule type" value="Transcribed_RNA"/>
</dbReference>